<feature type="domain" description="3-beta hydroxysteroid dehydrogenase/isomerase" evidence="4">
    <location>
        <begin position="300"/>
        <end position="349"/>
    </location>
</feature>
<dbReference type="InParanoid" id="A0A1Y1ULC6"/>
<gene>
    <name evidence="5" type="ORF">BD324DRAFT_641213</name>
</gene>
<evidence type="ECO:0000256" key="1">
    <source>
        <dbReference type="ARBA" id="ARBA00009219"/>
    </source>
</evidence>
<dbReference type="PANTHER" id="PTHR43245">
    <property type="entry name" value="BIFUNCTIONAL POLYMYXIN RESISTANCE PROTEIN ARNA"/>
    <property type="match status" value="1"/>
</dbReference>
<evidence type="ECO:0000259" key="4">
    <source>
        <dbReference type="Pfam" id="PF01073"/>
    </source>
</evidence>
<dbReference type="Proteomes" id="UP000193218">
    <property type="component" value="Unassembled WGS sequence"/>
</dbReference>
<dbReference type="GO" id="GO:0006694">
    <property type="term" value="P:steroid biosynthetic process"/>
    <property type="evidence" value="ECO:0007669"/>
    <property type="project" value="InterPro"/>
</dbReference>
<dbReference type="InterPro" id="IPR050177">
    <property type="entry name" value="Lipid_A_modif_metabolic_enz"/>
</dbReference>
<dbReference type="AlphaFoldDB" id="A0A1Y1ULC6"/>
<dbReference type="InterPro" id="IPR002225">
    <property type="entry name" value="3Beta_OHSteriod_DH/Estase"/>
</dbReference>
<dbReference type="RefSeq" id="XP_021872704.1">
    <property type="nucleotide sequence ID" value="XM_022017407.1"/>
</dbReference>
<dbReference type="GO" id="GO:0016616">
    <property type="term" value="F:oxidoreductase activity, acting on the CH-OH group of donors, NAD or NADP as acceptor"/>
    <property type="evidence" value="ECO:0007669"/>
    <property type="project" value="InterPro"/>
</dbReference>
<name>A0A1Y1ULC6_9TREE</name>
<dbReference type="EMBL" id="NBSH01000003">
    <property type="protein sequence ID" value="ORX38841.1"/>
    <property type="molecule type" value="Genomic_DNA"/>
</dbReference>
<feature type="region of interest" description="Disordered" evidence="3">
    <location>
        <begin position="247"/>
        <end position="267"/>
    </location>
</feature>
<keyword evidence="6" id="KW-1185">Reference proteome</keyword>
<dbReference type="SUPFAM" id="SSF51735">
    <property type="entry name" value="NAD(P)-binding Rossmann-fold domains"/>
    <property type="match status" value="1"/>
</dbReference>
<accession>A0A1Y1ULC6</accession>
<proteinExistence type="inferred from homology"/>
<dbReference type="InterPro" id="IPR036291">
    <property type="entry name" value="NAD(P)-bd_dom_sf"/>
</dbReference>
<evidence type="ECO:0000256" key="3">
    <source>
        <dbReference type="SAM" id="MobiDB-lite"/>
    </source>
</evidence>
<evidence type="ECO:0000313" key="5">
    <source>
        <dbReference type="EMBL" id="ORX38841.1"/>
    </source>
</evidence>
<keyword evidence="2" id="KW-0560">Oxidoreductase</keyword>
<evidence type="ECO:0000313" key="6">
    <source>
        <dbReference type="Proteomes" id="UP000193218"/>
    </source>
</evidence>
<dbReference type="PANTHER" id="PTHR43245:SF51">
    <property type="entry name" value="SHORT CHAIN DEHYDROGENASE_REDUCTASE FAMILY 42E, MEMBER 2"/>
    <property type="match status" value="1"/>
</dbReference>
<protein>
    <submittedName>
        <fullName evidence="5">C-3 sterol dehydrogenase</fullName>
    </submittedName>
</protein>
<dbReference type="FunCoup" id="A0A1Y1ULC6">
    <property type="interactions" value="129"/>
</dbReference>
<dbReference type="STRING" id="4999.A0A1Y1ULC6"/>
<dbReference type="GeneID" id="33559216"/>
<sequence length="430" mass="48156">MPGEESYLIIGGCGFLGRWIVDQLVERGETKVAVFDIVQRHFDNNITFFTGDLSNAADVENAIVKSGATSIIHTASPHYTAPADILERVNVTGTSNVVDMCLKHNVRKLVYTSSGAVYLDGIHQLISADERLDYAEKPLDVYNTTKIEAEKIVLNANDRSGEGLLTCCIRPCGIFGPGDQNNIKQWHRVVLNGQTKWQIGDNMNINDFTFVGNVARAHILASDRLAESYPCDRFRDPLPSIDLSVGERRVPTSEARPLGPNTSPSEKDLEVAKRFASKEYDPNDLRPVLRNRMDHFSEQSNLEDESASVPVAGQAYFVTNGEPVYFWDFARTVWKHFGPLPTSYWVLPVALGYIVGLLSETFAKISGRQPGMTRYNISQVVQNRYFSIEKSRRLLGYEPTVGIQEGIQLMADWYKEELAKKGEPESKKSR</sequence>
<evidence type="ECO:0000256" key="2">
    <source>
        <dbReference type="ARBA" id="ARBA00023002"/>
    </source>
</evidence>
<dbReference type="OrthoDB" id="10058185at2759"/>
<dbReference type="Gene3D" id="3.40.50.720">
    <property type="entry name" value="NAD(P)-binding Rossmann-like Domain"/>
    <property type="match status" value="2"/>
</dbReference>
<organism evidence="5 6">
    <name type="scientific">Kockovaella imperatae</name>
    <dbReference type="NCBI Taxonomy" id="4999"/>
    <lineage>
        <taxon>Eukaryota</taxon>
        <taxon>Fungi</taxon>
        <taxon>Dikarya</taxon>
        <taxon>Basidiomycota</taxon>
        <taxon>Agaricomycotina</taxon>
        <taxon>Tremellomycetes</taxon>
        <taxon>Tremellales</taxon>
        <taxon>Cuniculitremaceae</taxon>
        <taxon>Kockovaella</taxon>
    </lineage>
</organism>
<feature type="domain" description="3-beta hydroxysteroid dehydrogenase/isomerase" evidence="4">
    <location>
        <begin position="8"/>
        <end position="228"/>
    </location>
</feature>
<comment type="caution">
    <text evidence="5">The sequence shown here is derived from an EMBL/GenBank/DDBJ whole genome shotgun (WGS) entry which is preliminary data.</text>
</comment>
<comment type="similarity">
    <text evidence="1">Belongs to the 3-beta-HSD family.</text>
</comment>
<reference evidence="5 6" key="1">
    <citation type="submission" date="2017-03" db="EMBL/GenBank/DDBJ databases">
        <title>Widespread Adenine N6-methylation of Active Genes in Fungi.</title>
        <authorList>
            <consortium name="DOE Joint Genome Institute"/>
            <person name="Mondo S.J."/>
            <person name="Dannebaum R.O."/>
            <person name="Kuo R.C."/>
            <person name="Louie K.B."/>
            <person name="Bewick A.J."/>
            <person name="Labutti K."/>
            <person name="Haridas S."/>
            <person name="Kuo A."/>
            <person name="Salamov A."/>
            <person name="Ahrendt S.R."/>
            <person name="Lau R."/>
            <person name="Bowen B.P."/>
            <person name="Lipzen A."/>
            <person name="Sullivan W."/>
            <person name="Andreopoulos W.B."/>
            <person name="Clum A."/>
            <person name="Lindquist E."/>
            <person name="Daum C."/>
            <person name="Northen T.R."/>
            <person name="Ramamoorthy G."/>
            <person name="Schmitz R.J."/>
            <person name="Gryganskyi A."/>
            <person name="Culley D."/>
            <person name="Magnuson J."/>
            <person name="James T.Y."/>
            <person name="O'Malley M.A."/>
            <person name="Stajich J.E."/>
            <person name="Spatafora J.W."/>
            <person name="Visel A."/>
            <person name="Grigoriev I.V."/>
        </authorList>
    </citation>
    <scope>NUCLEOTIDE SEQUENCE [LARGE SCALE GENOMIC DNA]</scope>
    <source>
        <strain evidence="5 6">NRRL Y-17943</strain>
    </source>
</reference>
<dbReference type="Pfam" id="PF01073">
    <property type="entry name" value="3Beta_HSD"/>
    <property type="match status" value="2"/>
</dbReference>